<evidence type="ECO:0000313" key="2">
    <source>
        <dbReference type="Proteomes" id="UP001209885"/>
    </source>
</evidence>
<name>A0ABT3RQP8_9BACT</name>
<reference evidence="1 2" key="1">
    <citation type="submission" date="2022-11" db="EMBL/GenBank/DDBJ databases">
        <title>The characterization of three novel Bacteroidetes species and genomic analysis of their roles in tidal elemental geochemical cycles.</title>
        <authorList>
            <person name="Ma K."/>
        </authorList>
    </citation>
    <scope>NUCLEOTIDE SEQUENCE [LARGE SCALE GENOMIC DNA]</scope>
    <source>
        <strain evidence="1 2">M17</strain>
    </source>
</reference>
<dbReference type="Proteomes" id="UP001209885">
    <property type="component" value="Unassembled WGS sequence"/>
</dbReference>
<proteinExistence type="predicted"/>
<keyword evidence="2" id="KW-1185">Reference proteome</keyword>
<comment type="caution">
    <text evidence="1">The sequence shown here is derived from an EMBL/GenBank/DDBJ whole genome shotgun (WGS) entry which is preliminary data.</text>
</comment>
<protein>
    <submittedName>
        <fullName evidence="1">Uncharacterized protein</fullName>
    </submittedName>
</protein>
<accession>A0ABT3RQP8</accession>
<evidence type="ECO:0000313" key="1">
    <source>
        <dbReference type="EMBL" id="MCX2744116.1"/>
    </source>
</evidence>
<sequence length="57" mass="6686">MDDKKNKKKCYRASCPDHDWEGMAHYEKSDAEKDLQAHKELFPDETHNGAKIISYEC</sequence>
<dbReference type="RefSeq" id="WP_266056582.1">
    <property type="nucleotide sequence ID" value="NZ_JAPFQN010000005.1"/>
</dbReference>
<gene>
    <name evidence="1" type="ORF">OO013_09580</name>
</gene>
<organism evidence="1 2">
    <name type="scientific">Mangrovivirga halotolerans</name>
    <dbReference type="NCBI Taxonomy" id="2993936"/>
    <lineage>
        <taxon>Bacteria</taxon>
        <taxon>Pseudomonadati</taxon>
        <taxon>Bacteroidota</taxon>
        <taxon>Cytophagia</taxon>
        <taxon>Cytophagales</taxon>
        <taxon>Mangrovivirgaceae</taxon>
        <taxon>Mangrovivirga</taxon>
    </lineage>
</organism>
<dbReference type="EMBL" id="JAPFQN010000005">
    <property type="protein sequence ID" value="MCX2744116.1"/>
    <property type="molecule type" value="Genomic_DNA"/>
</dbReference>